<gene>
    <name evidence="2" type="ORF">C666_15525</name>
</gene>
<dbReference type="InterPro" id="IPR025293">
    <property type="entry name" value="YfiR/HmsC-like"/>
</dbReference>
<dbReference type="STRING" id="1123367.GCA_000621305_03384"/>
<keyword evidence="3" id="KW-1185">Reference proteome</keyword>
<sequence length="183" mass="19556">MLRKLFIHCLAAVPLAGGASLAHAQSGQQAALEAGGQLVASAVVWGIISYTRWPQPPQPLRLCIIGNSTHGDALYRPSDWFGPERSVTVHGAVTEQEAVSQCDVLYVGKLPPERLTALVKALTGKPVLTIGEERDFCSFGGMFCLEGAAGSVRFAANLDAISRSGLRVNPQVLRLSRQLPNRP</sequence>
<dbReference type="OrthoDB" id="7355447at2"/>
<comment type="caution">
    <text evidence="2">The sequence shown here is derived from an EMBL/GenBank/DDBJ whole genome shotgun (WGS) entry which is preliminary data.</text>
</comment>
<dbReference type="AlphaFoldDB" id="N6YSM1"/>
<accession>N6YSM1</accession>
<dbReference type="eggNOG" id="ENOG5032MZ8">
    <property type="taxonomic scope" value="Bacteria"/>
</dbReference>
<dbReference type="RefSeq" id="WP_004342771.1">
    <property type="nucleotide sequence ID" value="NZ_AMXE01000077.1"/>
</dbReference>
<name>N6YSM1_THAL4</name>
<feature type="signal peptide" evidence="1">
    <location>
        <begin position="1"/>
        <end position="24"/>
    </location>
</feature>
<evidence type="ECO:0008006" key="4">
    <source>
        <dbReference type="Google" id="ProtNLM"/>
    </source>
</evidence>
<evidence type="ECO:0000313" key="2">
    <source>
        <dbReference type="EMBL" id="ENO85357.1"/>
    </source>
</evidence>
<dbReference type="Pfam" id="PF13689">
    <property type="entry name" value="DUF4154"/>
    <property type="match status" value="1"/>
</dbReference>
<feature type="chain" id="PRO_5004128664" description="YfiR family protein" evidence="1">
    <location>
        <begin position="25"/>
        <end position="183"/>
    </location>
</feature>
<proteinExistence type="predicted"/>
<evidence type="ECO:0000256" key="1">
    <source>
        <dbReference type="SAM" id="SignalP"/>
    </source>
</evidence>
<organism evidence="2 3">
    <name type="scientific">Thauera linaloolentis (strain DSM 12138 / JCM 21573 / CCUG 41526 / CIP 105981 / IAM 15112 / NBRC 102519 / 47Lol)</name>
    <dbReference type="NCBI Taxonomy" id="1123367"/>
    <lineage>
        <taxon>Bacteria</taxon>
        <taxon>Pseudomonadati</taxon>
        <taxon>Pseudomonadota</taxon>
        <taxon>Betaproteobacteria</taxon>
        <taxon>Rhodocyclales</taxon>
        <taxon>Zoogloeaceae</taxon>
        <taxon>Thauera</taxon>
    </lineage>
</organism>
<protein>
    <recommendedName>
        <fullName evidence="4">YfiR family protein</fullName>
    </recommendedName>
</protein>
<keyword evidence="1" id="KW-0732">Signal</keyword>
<evidence type="ECO:0000313" key="3">
    <source>
        <dbReference type="Proteomes" id="UP000013232"/>
    </source>
</evidence>
<reference evidence="2 3" key="1">
    <citation type="submission" date="2012-09" db="EMBL/GenBank/DDBJ databases">
        <title>Draft Genome Sequences of 6 Strains from Genus Thauera.</title>
        <authorList>
            <person name="Liu B."/>
            <person name="Shapleigh J.P."/>
            <person name="Frostegard A.H."/>
        </authorList>
    </citation>
    <scope>NUCLEOTIDE SEQUENCE [LARGE SCALE GENOMIC DNA]</scope>
    <source>
        <strain evidence="3">47Lol / DSM 12138</strain>
    </source>
</reference>
<dbReference type="Proteomes" id="UP000013232">
    <property type="component" value="Unassembled WGS sequence"/>
</dbReference>
<dbReference type="EMBL" id="AMXE01000077">
    <property type="protein sequence ID" value="ENO85357.1"/>
    <property type="molecule type" value="Genomic_DNA"/>
</dbReference>